<dbReference type="PROSITE" id="PS50151">
    <property type="entry name" value="UVR"/>
    <property type="match status" value="1"/>
</dbReference>
<dbReference type="InterPro" id="IPR050130">
    <property type="entry name" value="ClpA_ClpB"/>
</dbReference>
<evidence type="ECO:0000256" key="5">
    <source>
        <dbReference type="PROSITE-ProRule" id="PRU01251"/>
    </source>
</evidence>
<evidence type="ECO:0000256" key="2">
    <source>
        <dbReference type="ARBA" id="ARBA00022741"/>
    </source>
</evidence>
<dbReference type="PROSITE" id="PS51903">
    <property type="entry name" value="CLP_R"/>
    <property type="match status" value="1"/>
</dbReference>
<dbReference type="PROSITE" id="PS00870">
    <property type="entry name" value="CLPAB_1"/>
    <property type="match status" value="1"/>
</dbReference>
<dbReference type="SMART" id="SM00382">
    <property type="entry name" value="AAA"/>
    <property type="match status" value="2"/>
</dbReference>
<dbReference type="GO" id="GO:0005737">
    <property type="term" value="C:cytoplasm"/>
    <property type="evidence" value="ECO:0007669"/>
    <property type="project" value="TreeGrafter"/>
</dbReference>
<dbReference type="InterPro" id="IPR018368">
    <property type="entry name" value="ClpA/B_CS1"/>
</dbReference>
<feature type="domain" description="UVR" evidence="6">
    <location>
        <begin position="454"/>
        <end position="489"/>
    </location>
</feature>
<feature type="domain" description="Clp R" evidence="7">
    <location>
        <begin position="1"/>
        <end position="147"/>
    </location>
</feature>
<dbReference type="Pfam" id="PF02861">
    <property type="entry name" value="Clp_N"/>
    <property type="match status" value="1"/>
</dbReference>
<keyword evidence="3" id="KW-0067">ATP-binding</keyword>
<dbReference type="InterPro" id="IPR003959">
    <property type="entry name" value="ATPase_AAA_core"/>
</dbReference>
<dbReference type="FunFam" id="3.40.50.300:FF:000010">
    <property type="entry name" value="Chaperone clpB 1, putative"/>
    <property type="match status" value="1"/>
</dbReference>
<dbReference type="InterPro" id="IPR027417">
    <property type="entry name" value="P-loop_NTPase"/>
</dbReference>
<dbReference type="Pfam" id="PF00004">
    <property type="entry name" value="AAA"/>
    <property type="match status" value="1"/>
</dbReference>
<evidence type="ECO:0000256" key="4">
    <source>
        <dbReference type="ARBA" id="ARBA00023186"/>
    </source>
</evidence>
<dbReference type="Gene3D" id="1.10.8.60">
    <property type="match status" value="2"/>
</dbReference>
<dbReference type="SUPFAM" id="SSF81923">
    <property type="entry name" value="Double Clp-N motif"/>
    <property type="match status" value="1"/>
</dbReference>
<evidence type="ECO:0000259" key="6">
    <source>
        <dbReference type="PROSITE" id="PS50151"/>
    </source>
</evidence>
<dbReference type="Pfam" id="PF07724">
    <property type="entry name" value="AAA_2"/>
    <property type="match status" value="1"/>
</dbReference>
<protein>
    <submittedName>
        <fullName evidence="8">ClpB protein</fullName>
    </submittedName>
</protein>
<name>A0A806KHC5_9BACT</name>
<evidence type="ECO:0000256" key="1">
    <source>
        <dbReference type="ARBA" id="ARBA00022737"/>
    </source>
</evidence>
<dbReference type="InterPro" id="IPR003593">
    <property type="entry name" value="AAA+_ATPase"/>
</dbReference>
<dbReference type="InterPro" id="IPR036628">
    <property type="entry name" value="Clp_N_dom_sf"/>
</dbReference>
<dbReference type="FunFam" id="3.40.50.300:FF:000025">
    <property type="entry name" value="ATP-dependent Clp protease subunit"/>
    <property type="match status" value="1"/>
</dbReference>
<dbReference type="PANTHER" id="PTHR11638">
    <property type="entry name" value="ATP-DEPENDENT CLP PROTEASE"/>
    <property type="match status" value="1"/>
</dbReference>
<dbReference type="SMART" id="SM01086">
    <property type="entry name" value="ClpB_D2-small"/>
    <property type="match status" value="1"/>
</dbReference>
<dbReference type="GO" id="GO:0034605">
    <property type="term" value="P:cellular response to heat"/>
    <property type="evidence" value="ECO:0007669"/>
    <property type="project" value="TreeGrafter"/>
</dbReference>
<evidence type="ECO:0000256" key="3">
    <source>
        <dbReference type="ARBA" id="ARBA00022840"/>
    </source>
</evidence>
<dbReference type="Pfam" id="PF10431">
    <property type="entry name" value="ClpB_D2-small"/>
    <property type="match status" value="1"/>
</dbReference>
<sequence length="865" mass="96533">MFKGLTGRVQRLLSSNAQEEARRFSSDQLLPEHIIIAMLKEGGGTACKALMFLRIDLNEFKNILESSIPRIPGLIIRGEVPPSKRTKNMLDIATEEARAMGSDYLGTEHLLFAAMREQDSSVQVYLNQRAVDTDMMRVIIQTTFNQPAAKSDGEYINAERYQPYLIHRERVPVHHKGGYEPERPNPRIKPATYPVLTPTLDSFARDLCALARAGKLDPVVGRKSEINRAVRILARRTKNNPVLIGEPGVGKTAIVEGIAQLLASEAVPDALAGKRILSLDMGLVVAGTKYRGEFEERMKKIIREVNQAGNIILFIDEIHSIIGAGGAEGTLDASNMLKPGLSRGEIRCIGATTLAEFRKHFEKDAALERRFQAVVVEEPSFDETIKILKGIQKKFEDHHHVKYSENSVTLAAKLAARYITGRFMPDKAIDIIDEAGAMRKLDSRDEPPEIASLEKEIAQLCDEKNAFVSVQDYEKAAEVRDKVRLLRARLEAAHIAWENASANHRPEVTDDDIRRVVTEATGIPVMHLEEHESRRLLLIEDSLHKAVIGQDAAIRRIASAIRRSRAGVSSPRRPMGTFIFLGPTGVGKTLLARKLADYLFANEDALVRIDMSDFMEKHNASRLVGAPPGYVGYEEGGMLTEKIRRNPYRVILFDEIEKAHHDIFNLLLQVMEEGELRDSLGHVVNFRNTIIIMTSNAGVREISKDSQLGFTSGSGIMSAGEIESAAMSELRRIFNPEFINRVDDIVVFTPLNRGQIDSVFDIEFNELSRRLAEQGYSLKISSAAKKLLAEKGWDPKMGGRPLRRTIQKEIESPLSELLLDSNWEEGAIFTVDARKGVIKIKGQNGIPVQQDLVQQDLIEDLIISN</sequence>
<organism evidence="8">
    <name type="scientific">uncultured bacterium contig00077</name>
    <dbReference type="NCBI Taxonomy" id="1181555"/>
    <lineage>
        <taxon>Bacteria</taxon>
        <taxon>environmental samples</taxon>
    </lineage>
</organism>
<dbReference type="AlphaFoldDB" id="A0A806KHC5"/>
<keyword evidence="2" id="KW-0547">Nucleotide-binding</keyword>
<dbReference type="Gene3D" id="1.10.1780.10">
    <property type="entry name" value="Clp, N-terminal domain"/>
    <property type="match status" value="1"/>
</dbReference>
<dbReference type="InterPro" id="IPR019489">
    <property type="entry name" value="Clp_ATPase_C"/>
</dbReference>
<dbReference type="CDD" id="cd19499">
    <property type="entry name" value="RecA-like_ClpB_Hsp104-like"/>
    <property type="match status" value="1"/>
</dbReference>
<dbReference type="InterPro" id="IPR001270">
    <property type="entry name" value="ClpA/B"/>
</dbReference>
<keyword evidence="4" id="KW-0143">Chaperone</keyword>
<dbReference type="PANTHER" id="PTHR11638:SF18">
    <property type="entry name" value="HEAT SHOCK PROTEIN 104"/>
    <property type="match status" value="1"/>
</dbReference>
<dbReference type="Pfam" id="PF17871">
    <property type="entry name" value="AAA_lid_9"/>
    <property type="match status" value="1"/>
</dbReference>
<dbReference type="InterPro" id="IPR041546">
    <property type="entry name" value="ClpA/ClpB_AAA_lid"/>
</dbReference>
<evidence type="ECO:0000313" key="8">
    <source>
        <dbReference type="EMBL" id="AGS52384.1"/>
    </source>
</evidence>
<dbReference type="CDD" id="cd00009">
    <property type="entry name" value="AAA"/>
    <property type="match status" value="1"/>
</dbReference>
<dbReference type="Gene3D" id="4.10.860.10">
    <property type="entry name" value="UVR domain"/>
    <property type="match status" value="1"/>
</dbReference>
<dbReference type="EMBL" id="JQ844191">
    <property type="protein sequence ID" value="AGS52384.1"/>
    <property type="molecule type" value="Genomic_DNA"/>
</dbReference>
<dbReference type="GO" id="GO:0005524">
    <property type="term" value="F:ATP binding"/>
    <property type="evidence" value="ECO:0007669"/>
    <property type="project" value="UniProtKB-KW"/>
</dbReference>
<evidence type="ECO:0000259" key="7">
    <source>
        <dbReference type="PROSITE" id="PS51903"/>
    </source>
</evidence>
<dbReference type="SUPFAM" id="SSF52540">
    <property type="entry name" value="P-loop containing nucleoside triphosphate hydrolases"/>
    <property type="match status" value="2"/>
</dbReference>
<proteinExistence type="predicted"/>
<dbReference type="Gene3D" id="3.40.50.300">
    <property type="entry name" value="P-loop containing nucleotide triphosphate hydrolases"/>
    <property type="match status" value="2"/>
</dbReference>
<dbReference type="PRINTS" id="PR00300">
    <property type="entry name" value="CLPPROTEASEA"/>
</dbReference>
<dbReference type="InterPro" id="IPR004176">
    <property type="entry name" value="Clp_R_N"/>
</dbReference>
<accession>A0A806KHC5</accession>
<dbReference type="InterPro" id="IPR001943">
    <property type="entry name" value="UVR_dom"/>
</dbReference>
<reference evidence="8" key="1">
    <citation type="submission" date="2012-03" db="EMBL/GenBank/DDBJ databases">
        <title>Functional metagenomics reveals considerable lignocellulase gene clusters in the gut microbiome of a wood-feeding higher termite.</title>
        <authorList>
            <person name="Liu N."/>
        </authorList>
    </citation>
    <scope>NUCLEOTIDE SEQUENCE</scope>
</reference>
<dbReference type="GO" id="GO:0016887">
    <property type="term" value="F:ATP hydrolysis activity"/>
    <property type="evidence" value="ECO:0007669"/>
    <property type="project" value="InterPro"/>
</dbReference>
<keyword evidence="1 5" id="KW-0677">Repeat</keyword>